<dbReference type="RefSeq" id="WP_266279739.1">
    <property type="nucleotide sequence ID" value="NZ_JAPKNF010000001.1"/>
</dbReference>
<organism evidence="2 3">
    <name type="scientific">Kaistia geumhonensis</name>
    <dbReference type="NCBI Taxonomy" id="410839"/>
    <lineage>
        <taxon>Bacteria</taxon>
        <taxon>Pseudomonadati</taxon>
        <taxon>Pseudomonadota</taxon>
        <taxon>Alphaproteobacteria</taxon>
        <taxon>Hyphomicrobiales</taxon>
        <taxon>Kaistiaceae</taxon>
        <taxon>Kaistia</taxon>
    </lineage>
</organism>
<gene>
    <name evidence="2" type="ORF">QO015_001945</name>
</gene>
<evidence type="ECO:0000313" key="3">
    <source>
        <dbReference type="Proteomes" id="UP001223743"/>
    </source>
</evidence>
<dbReference type="Pfam" id="PF11836">
    <property type="entry name" value="Phage_TAC_11"/>
    <property type="match status" value="1"/>
</dbReference>
<comment type="caution">
    <text evidence="2">The sequence shown here is derived from an EMBL/GenBank/DDBJ whole genome shotgun (WGS) entry which is preliminary data.</text>
</comment>
<evidence type="ECO:0000313" key="2">
    <source>
        <dbReference type="EMBL" id="MDQ0516332.1"/>
    </source>
</evidence>
<feature type="compositionally biased region" description="Low complexity" evidence="1">
    <location>
        <begin position="110"/>
        <end position="125"/>
    </location>
</feature>
<dbReference type="EMBL" id="JAUSWJ010000001">
    <property type="protein sequence ID" value="MDQ0516332.1"/>
    <property type="molecule type" value="Genomic_DNA"/>
</dbReference>
<feature type="region of interest" description="Disordered" evidence="1">
    <location>
        <begin position="107"/>
        <end position="146"/>
    </location>
</feature>
<proteinExistence type="predicted"/>
<evidence type="ECO:0000256" key="1">
    <source>
        <dbReference type="SAM" id="MobiDB-lite"/>
    </source>
</evidence>
<dbReference type="Proteomes" id="UP001223743">
    <property type="component" value="Unassembled WGS sequence"/>
</dbReference>
<name>A0ABU0M5X1_9HYPH</name>
<protein>
    <recommendedName>
        <fullName evidence="4">Gene transfer agent family protein</fullName>
    </recommendedName>
</protein>
<evidence type="ECO:0008006" key="4">
    <source>
        <dbReference type="Google" id="ProtNLM"/>
    </source>
</evidence>
<feature type="compositionally biased region" description="Pro residues" evidence="1">
    <location>
        <begin position="126"/>
        <end position="139"/>
    </location>
</feature>
<accession>A0ABU0M5X1</accession>
<reference evidence="2 3" key="1">
    <citation type="submission" date="2023-07" db="EMBL/GenBank/DDBJ databases">
        <title>Genomic Encyclopedia of Type Strains, Phase IV (KMG-IV): sequencing the most valuable type-strain genomes for metagenomic binning, comparative biology and taxonomic classification.</title>
        <authorList>
            <person name="Goeker M."/>
        </authorList>
    </citation>
    <scope>NUCLEOTIDE SEQUENCE [LARGE SCALE GENOMIC DNA]</scope>
    <source>
        <strain evidence="2 3">B1-1</strain>
    </source>
</reference>
<dbReference type="InterPro" id="IPR021791">
    <property type="entry name" value="Phage_TAC_11"/>
</dbReference>
<sequence length="146" mass="15252">MSRSGAIEIAWNGGTHSFRLAIRQWVELQEECGIGPPELLSRLGGSRWRVQDVRQPIRLGLVGGGMKPADANILVARYVDERPLIEAVPVAQAIVLASLVGVPDEPVGKEAAAGAATEADATDASPSPPITDPAPPWGSPPAMSTT</sequence>
<keyword evidence="3" id="KW-1185">Reference proteome</keyword>